<accession>A0ABR1BD45</accession>
<dbReference type="EMBL" id="JAWJWF010000002">
    <property type="protein sequence ID" value="KAK6637993.1"/>
    <property type="molecule type" value="Genomic_DNA"/>
</dbReference>
<reference evidence="1 2" key="1">
    <citation type="submission" date="2023-09" db="EMBL/GenBank/DDBJ databases">
        <title>Genomes of two closely related lineages of the louse Polyplax serrata with different host specificities.</title>
        <authorList>
            <person name="Martinu J."/>
            <person name="Tarabai H."/>
            <person name="Stefka J."/>
            <person name="Hypsa V."/>
        </authorList>
    </citation>
    <scope>NUCLEOTIDE SEQUENCE [LARGE SCALE GENOMIC DNA]</scope>
    <source>
        <strain evidence="1">98ZLc_SE</strain>
    </source>
</reference>
<evidence type="ECO:0000313" key="2">
    <source>
        <dbReference type="Proteomes" id="UP001359485"/>
    </source>
</evidence>
<dbReference type="Proteomes" id="UP001359485">
    <property type="component" value="Unassembled WGS sequence"/>
</dbReference>
<gene>
    <name evidence="1" type="ORF">RUM44_008417</name>
</gene>
<keyword evidence="2" id="KW-1185">Reference proteome</keyword>
<evidence type="ECO:0000313" key="1">
    <source>
        <dbReference type="EMBL" id="KAK6637993.1"/>
    </source>
</evidence>
<comment type="caution">
    <text evidence="1">The sequence shown here is derived from an EMBL/GenBank/DDBJ whole genome shotgun (WGS) entry which is preliminary data.</text>
</comment>
<sequence length="71" mass="8523">MEEQLHQWCRRAFDGPDQVQFSLVLWEPLGTACKSNQIIVEKSIYLLEFYKYFFVCEIKILRPLNEIGFHI</sequence>
<proteinExistence type="predicted"/>
<name>A0ABR1BD45_POLSC</name>
<organism evidence="1 2">
    <name type="scientific">Polyplax serrata</name>
    <name type="common">Common mouse louse</name>
    <dbReference type="NCBI Taxonomy" id="468196"/>
    <lineage>
        <taxon>Eukaryota</taxon>
        <taxon>Metazoa</taxon>
        <taxon>Ecdysozoa</taxon>
        <taxon>Arthropoda</taxon>
        <taxon>Hexapoda</taxon>
        <taxon>Insecta</taxon>
        <taxon>Pterygota</taxon>
        <taxon>Neoptera</taxon>
        <taxon>Paraneoptera</taxon>
        <taxon>Psocodea</taxon>
        <taxon>Troctomorpha</taxon>
        <taxon>Phthiraptera</taxon>
        <taxon>Anoplura</taxon>
        <taxon>Polyplacidae</taxon>
        <taxon>Polyplax</taxon>
    </lineage>
</organism>
<protein>
    <submittedName>
        <fullName evidence="1">Uncharacterized protein</fullName>
    </submittedName>
</protein>